<feature type="region of interest" description="Disordered" evidence="9">
    <location>
        <begin position="356"/>
        <end position="399"/>
    </location>
</feature>
<dbReference type="AlphaFoldDB" id="A0AAW0FKD1"/>
<keyword evidence="2 8" id="KW-0813">Transport</keyword>
<feature type="region of interest" description="Disordered" evidence="9">
    <location>
        <begin position="129"/>
        <end position="148"/>
    </location>
</feature>
<dbReference type="PROSITE" id="PS51472">
    <property type="entry name" value="RRM_NUP35"/>
    <property type="match status" value="1"/>
</dbReference>
<organism evidence="11 12">
    <name type="scientific">Cerrena zonata</name>
    <dbReference type="NCBI Taxonomy" id="2478898"/>
    <lineage>
        <taxon>Eukaryota</taxon>
        <taxon>Fungi</taxon>
        <taxon>Dikarya</taxon>
        <taxon>Basidiomycota</taxon>
        <taxon>Agaricomycotina</taxon>
        <taxon>Agaricomycetes</taxon>
        <taxon>Polyporales</taxon>
        <taxon>Cerrenaceae</taxon>
        <taxon>Cerrena</taxon>
    </lineage>
</organism>
<feature type="compositionally biased region" description="Polar residues" evidence="9">
    <location>
        <begin position="1"/>
        <end position="46"/>
    </location>
</feature>
<dbReference type="Proteomes" id="UP001385951">
    <property type="component" value="Unassembled WGS sequence"/>
</dbReference>
<keyword evidence="7 8" id="KW-0539">Nucleus</keyword>
<evidence type="ECO:0000256" key="4">
    <source>
        <dbReference type="ARBA" id="ARBA00022927"/>
    </source>
</evidence>
<evidence type="ECO:0000256" key="6">
    <source>
        <dbReference type="ARBA" id="ARBA00023132"/>
    </source>
</evidence>
<dbReference type="GO" id="GO:0006999">
    <property type="term" value="P:nuclear pore organization"/>
    <property type="evidence" value="ECO:0007669"/>
    <property type="project" value="TreeGrafter"/>
</dbReference>
<evidence type="ECO:0000256" key="1">
    <source>
        <dbReference type="ARBA" id="ARBA00004567"/>
    </source>
</evidence>
<feature type="region of interest" description="Disordered" evidence="9">
    <location>
        <begin position="1"/>
        <end position="72"/>
    </location>
</feature>
<keyword evidence="6 8" id="KW-0906">Nuclear pore complex</keyword>
<evidence type="ECO:0000256" key="8">
    <source>
        <dbReference type="PROSITE-ProRule" id="PRU00804"/>
    </source>
</evidence>
<evidence type="ECO:0000256" key="2">
    <source>
        <dbReference type="ARBA" id="ARBA00022448"/>
    </source>
</evidence>
<proteinExistence type="predicted"/>
<keyword evidence="3 8" id="KW-0509">mRNA transport</keyword>
<dbReference type="InterPro" id="IPR035979">
    <property type="entry name" value="RBD_domain_sf"/>
</dbReference>
<evidence type="ECO:0000256" key="7">
    <source>
        <dbReference type="ARBA" id="ARBA00023242"/>
    </source>
</evidence>
<evidence type="ECO:0000313" key="11">
    <source>
        <dbReference type="EMBL" id="KAK7679475.1"/>
    </source>
</evidence>
<feature type="compositionally biased region" description="Gly residues" evidence="9">
    <location>
        <begin position="368"/>
        <end position="381"/>
    </location>
</feature>
<evidence type="ECO:0000256" key="5">
    <source>
        <dbReference type="ARBA" id="ARBA00023010"/>
    </source>
</evidence>
<dbReference type="EMBL" id="JASBNA010000059">
    <property type="protein sequence ID" value="KAK7679475.1"/>
    <property type="molecule type" value="Genomic_DNA"/>
</dbReference>
<comment type="caution">
    <text evidence="11">The sequence shown here is derived from an EMBL/GenBank/DDBJ whole genome shotgun (WGS) entry which is preliminary data.</text>
</comment>
<dbReference type="InterPro" id="IPR012677">
    <property type="entry name" value="Nucleotide-bd_a/b_plait_sf"/>
</dbReference>
<dbReference type="SUPFAM" id="SSF54928">
    <property type="entry name" value="RNA-binding domain, RBD"/>
    <property type="match status" value="1"/>
</dbReference>
<evidence type="ECO:0000259" key="10">
    <source>
        <dbReference type="PROSITE" id="PS51472"/>
    </source>
</evidence>
<feature type="domain" description="RRM Nup35-type" evidence="10">
    <location>
        <begin position="201"/>
        <end position="282"/>
    </location>
</feature>
<accession>A0AAW0FKD1</accession>
<dbReference type="Gene3D" id="3.30.70.330">
    <property type="match status" value="1"/>
</dbReference>
<dbReference type="Pfam" id="PF05172">
    <property type="entry name" value="RRM_Nup35"/>
    <property type="match status" value="1"/>
</dbReference>
<protein>
    <recommendedName>
        <fullName evidence="10">RRM Nup35-type domain-containing protein</fullName>
    </recommendedName>
</protein>
<evidence type="ECO:0000313" key="12">
    <source>
        <dbReference type="Proteomes" id="UP001385951"/>
    </source>
</evidence>
<keyword evidence="5" id="KW-0811">Translocation</keyword>
<evidence type="ECO:0000256" key="3">
    <source>
        <dbReference type="ARBA" id="ARBA00022816"/>
    </source>
</evidence>
<comment type="subcellular location">
    <subcellularLocation>
        <location evidence="1">Nucleus</location>
        <location evidence="1">Nuclear pore complex</location>
    </subcellularLocation>
</comment>
<keyword evidence="12" id="KW-1185">Reference proteome</keyword>
<keyword evidence="4" id="KW-0653">Protein transport</keyword>
<feature type="region of interest" description="Disordered" evidence="9">
    <location>
        <begin position="295"/>
        <end position="328"/>
    </location>
</feature>
<dbReference type="InterPro" id="IPR007846">
    <property type="entry name" value="RRM_NUP35_dom"/>
</dbReference>
<sequence length="409" mass="43004">MYNSTYSSPTQDPNARPQFTHSHSTQYGQPFTVAGMSNPTNVTSPNLRGGTSSSGSGLNVSGMGGSLGDSLAQSRSHYQSGYLMSSQPNPSASQQHQRHDDVPIVQTKATLNNILSSASASDFGMGSMFETSRERQRQTLADEDAPPTASVDDIINEVYIGTPSRRKSQAQFDASARASYFRPASSQMPSTPKPSSSASNVNNLLYVVVFGYPADKYSVTAEYFKSLGDSTGAEQNNEIMNCFRIGYSNPTDALRAVRKNGEIIGGHWMVGAKWADPAQAESILGAPLARPNFSLSDPNSPDVNMLSSSPPALPPPPSTFSPTPGSFSSNHLALTRHDIPGSPSVGTPIRLAPSASAYRKGGTPAPVVGGGGPKPGEGFTGFMGTPGASQQDTPSKGMLGQVSDLIFGW</sequence>
<dbReference type="GO" id="GO:0044613">
    <property type="term" value="C:nuclear pore central transport channel"/>
    <property type="evidence" value="ECO:0007669"/>
    <property type="project" value="TreeGrafter"/>
</dbReference>
<dbReference type="PANTHER" id="PTHR21527:SF6">
    <property type="entry name" value="NUCLEOPORIN NUP35"/>
    <property type="match status" value="1"/>
</dbReference>
<name>A0AAW0FKD1_9APHY</name>
<feature type="compositionally biased region" description="Polar residues" evidence="9">
    <location>
        <begin position="81"/>
        <end position="95"/>
    </location>
</feature>
<dbReference type="GO" id="GO:0044615">
    <property type="term" value="C:nuclear pore nuclear basket"/>
    <property type="evidence" value="ECO:0007669"/>
    <property type="project" value="TreeGrafter"/>
</dbReference>
<dbReference type="GO" id="GO:0017056">
    <property type="term" value="F:structural constituent of nuclear pore"/>
    <property type="evidence" value="ECO:0007669"/>
    <property type="project" value="TreeGrafter"/>
</dbReference>
<evidence type="ECO:0000256" key="9">
    <source>
        <dbReference type="SAM" id="MobiDB-lite"/>
    </source>
</evidence>
<dbReference type="GO" id="GO:0051028">
    <property type="term" value="P:mRNA transport"/>
    <property type="evidence" value="ECO:0007669"/>
    <property type="project" value="UniProtKB-UniRule"/>
</dbReference>
<dbReference type="GO" id="GO:0006607">
    <property type="term" value="P:NLS-bearing protein import into nucleus"/>
    <property type="evidence" value="ECO:0007669"/>
    <property type="project" value="TreeGrafter"/>
</dbReference>
<reference evidence="11 12" key="1">
    <citation type="submission" date="2022-09" db="EMBL/GenBank/DDBJ databases">
        <authorList>
            <person name="Palmer J.M."/>
        </authorList>
    </citation>
    <scope>NUCLEOTIDE SEQUENCE [LARGE SCALE GENOMIC DNA]</scope>
    <source>
        <strain evidence="11 12">DSM 7382</strain>
    </source>
</reference>
<dbReference type="GO" id="GO:0003676">
    <property type="term" value="F:nucleic acid binding"/>
    <property type="evidence" value="ECO:0007669"/>
    <property type="project" value="InterPro"/>
</dbReference>
<feature type="region of interest" description="Disordered" evidence="9">
    <location>
        <begin position="81"/>
        <end position="100"/>
    </location>
</feature>
<dbReference type="PANTHER" id="PTHR21527">
    <property type="entry name" value="NUCLEOPORIN NUP35"/>
    <property type="match status" value="1"/>
</dbReference>
<gene>
    <name evidence="11" type="ORF">QCA50_017529</name>
</gene>
<feature type="compositionally biased region" description="Low complexity" evidence="9">
    <location>
        <begin position="49"/>
        <end position="61"/>
    </location>
</feature>
<dbReference type="GO" id="GO:0005543">
    <property type="term" value="F:phospholipid binding"/>
    <property type="evidence" value="ECO:0007669"/>
    <property type="project" value="TreeGrafter"/>
</dbReference>